<dbReference type="Proteomes" id="UP000677436">
    <property type="component" value="Chromosome"/>
</dbReference>
<evidence type="ECO:0000313" key="2">
    <source>
        <dbReference type="EMBL" id="BCU80871.1"/>
    </source>
</evidence>
<evidence type="ECO:0000313" key="3">
    <source>
        <dbReference type="Proteomes" id="UP000677436"/>
    </source>
</evidence>
<reference evidence="2" key="2">
    <citation type="journal article" date="2021" name="Microbiol. Resour. Announc.">
        <title>Complete Genome Sequence of Polycladomyces abyssicola JIR-001T, Isolated from Hemipelagic Sediment in Deep Seawater.</title>
        <authorList>
            <person name="Tsubouchi T."/>
            <person name="Kaneko Y."/>
        </authorList>
    </citation>
    <scope>NUCLEOTIDE SEQUENCE</scope>
    <source>
        <strain evidence="2">JIR-001</strain>
    </source>
</reference>
<dbReference type="EMBL" id="AP024601">
    <property type="protein sequence ID" value="BCU80871.1"/>
    <property type="molecule type" value="Genomic_DNA"/>
</dbReference>
<feature type="compositionally biased region" description="Polar residues" evidence="1">
    <location>
        <begin position="43"/>
        <end position="58"/>
    </location>
</feature>
<feature type="region of interest" description="Disordered" evidence="1">
    <location>
        <begin position="1"/>
        <end position="97"/>
    </location>
</feature>
<organism evidence="2 3">
    <name type="scientific">Polycladomyces abyssicola</name>
    <dbReference type="NCBI Taxonomy" id="1125966"/>
    <lineage>
        <taxon>Bacteria</taxon>
        <taxon>Bacillati</taxon>
        <taxon>Bacillota</taxon>
        <taxon>Bacilli</taxon>
        <taxon>Bacillales</taxon>
        <taxon>Thermoactinomycetaceae</taxon>
        <taxon>Polycladomyces</taxon>
    </lineage>
</organism>
<feature type="compositionally biased region" description="Basic and acidic residues" evidence="1">
    <location>
        <begin position="78"/>
        <end position="88"/>
    </location>
</feature>
<accession>A0A8D5UE96</accession>
<gene>
    <name evidence="2" type="ORF">JIR001_06540</name>
</gene>
<proteinExistence type="predicted"/>
<evidence type="ECO:0000256" key="1">
    <source>
        <dbReference type="SAM" id="MobiDB-lite"/>
    </source>
</evidence>
<dbReference type="KEGG" id="pabs:JIR001_06540"/>
<sequence>MRRKHPKRDFHEVSTVESQRNELVPEEFPEGPYGAAHNEAQLGKSTPWQPDQHASPQFTYEMREFHEGLPRQAPGSHPTHDERDREGDAPTQPTFEP</sequence>
<protein>
    <submittedName>
        <fullName evidence="2">Uncharacterized protein</fullName>
    </submittedName>
</protein>
<name>A0A8D5UE96_9BACL</name>
<reference evidence="2" key="1">
    <citation type="journal article" date="2013" name="Int. J. Syst. Evol. Microbiol.">
        <title>Polycladomyces abyssicola gen. nov., sp. nov., a thermophilic filamentous bacterium isolated from hemipelagic sediment.</title>
        <authorList>
            <person name="Tsubouchi T."/>
            <person name="Shimane Y."/>
            <person name="Mori K."/>
            <person name="Usui K."/>
            <person name="Hiraki T."/>
            <person name="Tame A."/>
            <person name="Uematsu K."/>
            <person name="Maruyama T."/>
            <person name="Hatada Y."/>
        </authorList>
    </citation>
    <scope>NUCLEOTIDE SEQUENCE</scope>
    <source>
        <strain evidence="2">JIR-001</strain>
    </source>
</reference>
<dbReference type="AlphaFoldDB" id="A0A8D5UE96"/>
<keyword evidence="3" id="KW-1185">Reference proteome</keyword>
<dbReference type="RefSeq" id="WP_212774178.1">
    <property type="nucleotide sequence ID" value="NZ_AP024601.1"/>
</dbReference>